<protein>
    <recommendedName>
        <fullName evidence="4">Life-span regulatory factor</fullName>
    </recommendedName>
</protein>
<feature type="compositionally biased region" description="Polar residues" evidence="1">
    <location>
        <begin position="127"/>
        <end position="140"/>
    </location>
</feature>
<reference evidence="2 3" key="1">
    <citation type="submission" date="2019-09" db="EMBL/GenBank/DDBJ databases">
        <title>The hologenome of the rock-dwelling lichen Lasallia pustulata.</title>
        <authorList>
            <person name="Greshake Tzovaras B."/>
            <person name="Segers F."/>
            <person name="Bicker A."/>
            <person name="Dal Grande F."/>
            <person name="Otte J."/>
            <person name="Hankeln T."/>
            <person name="Schmitt I."/>
            <person name="Ebersberger I."/>
        </authorList>
    </citation>
    <scope>NUCLEOTIDE SEQUENCE [LARGE SCALE GENOMIC DNA]</scope>
    <source>
        <strain evidence="2">A1-1</strain>
    </source>
</reference>
<dbReference type="OrthoDB" id="2563506at2759"/>
<organism evidence="2 3">
    <name type="scientific">Lasallia pustulata</name>
    <dbReference type="NCBI Taxonomy" id="136370"/>
    <lineage>
        <taxon>Eukaryota</taxon>
        <taxon>Fungi</taxon>
        <taxon>Dikarya</taxon>
        <taxon>Ascomycota</taxon>
        <taxon>Pezizomycotina</taxon>
        <taxon>Lecanoromycetes</taxon>
        <taxon>OSLEUM clade</taxon>
        <taxon>Umbilicariomycetidae</taxon>
        <taxon>Umbilicariales</taxon>
        <taxon>Umbilicariaceae</taxon>
        <taxon>Lasallia</taxon>
    </lineage>
</organism>
<dbReference type="InterPro" id="IPR024368">
    <property type="entry name" value="Ecl1/2/3"/>
</dbReference>
<sequence length="165" mass="17672">MMEMDWSPDFCLACDRQTSGEAYCSQACRLADLETSEPVSPASGPRASWASSRLSSGSGFYLSPAIDFSAYKSSSLTSAPAASPDLSKTRTAYGSSPVRRSQSASSQTSSPKSSLTPSSSHSSLMSIQTASTQGTSLSDQARNELRGYTSSFDQVRDWKRRMTMS</sequence>
<evidence type="ECO:0000313" key="2">
    <source>
        <dbReference type="EMBL" id="KAA6407955.1"/>
    </source>
</evidence>
<feature type="region of interest" description="Disordered" evidence="1">
    <location>
        <begin position="76"/>
        <end position="152"/>
    </location>
</feature>
<evidence type="ECO:0000256" key="1">
    <source>
        <dbReference type="SAM" id="MobiDB-lite"/>
    </source>
</evidence>
<dbReference type="Pfam" id="PF12855">
    <property type="entry name" value="Ecl1"/>
    <property type="match status" value="1"/>
</dbReference>
<comment type="caution">
    <text evidence="2">The sequence shown here is derived from an EMBL/GenBank/DDBJ whole genome shotgun (WGS) entry which is preliminary data.</text>
</comment>
<dbReference type="EMBL" id="VXIT01000015">
    <property type="protein sequence ID" value="KAA6407955.1"/>
    <property type="molecule type" value="Genomic_DNA"/>
</dbReference>
<feature type="compositionally biased region" description="Low complexity" evidence="1">
    <location>
        <begin position="95"/>
        <end position="126"/>
    </location>
</feature>
<feature type="compositionally biased region" description="Low complexity" evidence="1">
    <location>
        <begin position="76"/>
        <end position="86"/>
    </location>
</feature>
<proteinExistence type="predicted"/>
<gene>
    <name evidence="2" type="ORF">FRX48_08306</name>
</gene>
<evidence type="ECO:0000313" key="3">
    <source>
        <dbReference type="Proteomes" id="UP000324767"/>
    </source>
</evidence>
<dbReference type="Proteomes" id="UP000324767">
    <property type="component" value="Unassembled WGS sequence"/>
</dbReference>
<accession>A0A5M8PFE6</accession>
<evidence type="ECO:0008006" key="4">
    <source>
        <dbReference type="Google" id="ProtNLM"/>
    </source>
</evidence>
<dbReference type="AlphaFoldDB" id="A0A5M8PFE6"/>
<name>A0A5M8PFE6_9LECA</name>